<dbReference type="CDD" id="cd00037">
    <property type="entry name" value="CLECT"/>
    <property type="match status" value="1"/>
</dbReference>
<feature type="domain" description="C-type lectin" evidence="2">
    <location>
        <begin position="37"/>
        <end position="157"/>
    </location>
</feature>
<sequence length="165" mass="18334">MKHTFFVSVTALVILGSVTEGLSDNSSVKPSSEWKSLNGYGFYISTEIKPWDDAQTFCETQNASLAQPTDEAQVLELASLLKDRKSNVFWVGANNRNTTFYSWLNGNEVTDGWRNNHPDSNKTGRCVLISYEGENIKSGLSAWPCSTTGHTRRFICQIAQTPTTT</sequence>
<keyword evidence="4" id="KW-1185">Reference proteome</keyword>
<evidence type="ECO:0000256" key="1">
    <source>
        <dbReference type="SAM" id="SignalP"/>
    </source>
</evidence>
<evidence type="ECO:0000313" key="4">
    <source>
        <dbReference type="Proteomes" id="UP001497623"/>
    </source>
</evidence>
<dbReference type="InterPro" id="IPR001304">
    <property type="entry name" value="C-type_lectin-like"/>
</dbReference>
<dbReference type="InterPro" id="IPR016186">
    <property type="entry name" value="C-type_lectin-like/link_sf"/>
</dbReference>
<dbReference type="EMBL" id="CAXKWB010007344">
    <property type="protein sequence ID" value="CAL4086695.1"/>
    <property type="molecule type" value="Genomic_DNA"/>
</dbReference>
<accession>A0AAV2QKI7</accession>
<dbReference type="SUPFAM" id="SSF56436">
    <property type="entry name" value="C-type lectin-like"/>
    <property type="match status" value="1"/>
</dbReference>
<dbReference type="Proteomes" id="UP001497623">
    <property type="component" value="Unassembled WGS sequence"/>
</dbReference>
<evidence type="ECO:0000313" key="3">
    <source>
        <dbReference type="EMBL" id="CAL4086695.1"/>
    </source>
</evidence>
<reference evidence="3 4" key="1">
    <citation type="submission" date="2024-05" db="EMBL/GenBank/DDBJ databases">
        <authorList>
            <person name="Wallberg A."/>
        </authorList>
    </citation>
    <scope>NUCLEOTIDE SEQUENCE [LARGE SCALE GENOMIC DNA]</scope>
</reference>
<name>A0AAV2QKI7_MEGNR</name>
<feature type="signal peptide" evidence="1">
    <location>
        <begin position="1"/>
        <end position="21"/>
    </location>
</feature>
<evidence type="ECO:0000259" key="2">
    <source>
        <dbReference type="PROSITE" id="PS50041"/>
    </source>
</evidence>
<keyword evidence="1" id="KW-0732">Signal</keyword>
<dbReference type="Gene3D" id="3.10.100.10">
    <property type="entry name" value="Mannose-Binding Protein A, subunit A"/>
    <property type="match status" value="1"/>
</dbReference>
<feature type="chain" id="PRO_5043954491" description="C-type lectin domain-containing protein" evidence="1">
    <location>
        <begin position="22"/>
        <end position="165"/>
    </location>
</feature>
<dbReference type="InterPro" id="IPR050828">
    <property type="entry name" value="C-type_lectin/matrix_domain"/>
</dbReference>
<dbReference type="InterPro" id="IPR016187">
    <property type="entry name" value="CTDL_fold"/>
</dbReference>
<dbReference type="PANTHER" id="PTHR45710:SF26">
    <property type="entry name" value="RH26557P"/>
    <property type="match status" value="1"/>
</dbReference>
<protein>
    <recommendedName>
        <fullName evidence="2">C-type lectin domain-containing protein</fullName>
    </recommendedName>
</protein>
<feature type="non-terminal residue" evidence="3">
    <location>
        <position position="165"/>
    </location>
</feature>
<gene>
    <name evidence="3" type="ORF">MNOR_LOCUS13064</name>
</gene>
<dbReference type="AlphaFoldDB" id="A0AAV2QKI7"/>
<organism evidence="3 4">
    <name type="scientific">Meganyctiphanes norvegica</name>
    <name type="common">Northern krill</name>
    <name type="synonym">Thysanopoda norvegica</name>
    <dbReference type="NCBI Taxonomy" id="48144"/>
    <lineage>
        <taxon>Eukaryota</taxon>
        <taxon>Metazoa</taxon>
        <taxon>Ecdysozoa</taxon>
        <taxon>Arthropoda</taxon>
        <taxon>Crustacea</taxon>
        <taxon>Multicrustacea</taxon>
        <taxon>Malacostraca</taxon>
        <taxon>Eumalacostraca</taxon>
        <taxon>Eucarida</taxon>
        <taxon>Euphausiacea</taxon>
        <taxon>Euphausiidae</taxon>
        <taxon>Meganyctiphanes</taxon>
    </lineage>
</organism>
<dbReference type="PANTHER" id="PTHR45710">
    <property type="entry name" value="C-TYPE LECTIN DOMAIN-CONTAINING PROTEIN 180"/>
    <property type="match status" value="1"/>
</dbReference>
<dbReference type="Pfam" id="PF00059">
    <property type="entry name" value="Lectin_C"/>
    <property type="match status" value="1"/>
</dbReference>
<comment type="caution">
    <text evidence="3">The sequence shown here is derived from an EMBL/GenBank/DDBJ whole genome shotgun (WGS) entry which is preliminary data.</text>
</comment>
<proteinExistence type="predicted"/>
<dbReference type="SMART" id="SM00034">
    <property type="entry name" value="CLECT"/>
    <property type="match status" value="1"/>
</dbReference>
<dbReference type="PROSITE" id="PS50041">
    <property type="entry name" value="C_TYPE_LECTIN_2"/>
    <property type="match status" value="1"/>
</dbReference>